<proteinExistence type="inferred from homology"/>
<dbReference type="Pfam" id="PF02630">
    <property type="entry name" value="SCO1-SenC"/>
    <property type="match status" value="1"/>
</dbReference>
<evidence type="ECO:0000313" key="2">
    <source>
        <dbReference type="EMBL" id="SVA20617.1"/>
    </source>
</evidence>
<dbReference type="SUPFAM" id="SSF52833">
    <property type="entry name" value="Thioredoxin-like"/>
    <property type="match status" value="1"/>
</dbReference>
<accession>A0A381U027</accession>
<comment type="similarity">
    <text evidence="1">Belongs to the SCO1/2 family.</text>
</comment>
<dbReference type="AlphaFoldDB" id="A0A381U027"/>
<organism evidence="2">
    <name type="scientific">marine metagenome</name>
    <dbReference type="NCBI Taxonomy" id="408172"/>
    <lineage>
        <taxon>unclassified sequences</taxon>
        <taxon>metagenomes</taxon>
        <taxon>ecological metagenomes</taxon>
    </lineage>
</organism>
<gene>
    <name evidence="2" type="ORF">METZ01_LOCUS73471</name>
</gene>
<dbReference type="CDD" id="cd02968">
    <property type="entry name" value="SCO"/>
    <property type="match status" value="1"/>
</dbReference>
<protein>
    <recommendedName>
        <fullName evidence="3">Thioredoxin domain-containing protein</fullName>
    </recommendedName>
</protein>
<sequence length="108" mass="11859">MLILYSGILDLHNAAAKESDGEIKGGKSTAFQEIDFTLDSPEGALSLKDLRGNVVLIFFGFTSCADVCPISLATISHAFSYLNDNELKMSRSLFISLDPERDTLERLK</sequence>
<dbReference type="EMBL" id="UINC01005329">
    <property type="protein sequence ID" value="SVA20617.1"/>
    <property type="molecule type" value="Genomic_DNA"/>
</dbReference>
<dbReference type="Gene3D" id="3.40.30.10">
    <property type="entry name" value="Glutaredoxin"/>
    <property type="match status" value="1"/>
</dbReference>
<dbReference type="PANTHER" id="PTHR12151">
    <property type="entry name" value="ELECTRON TRANSPORT PROTIN SCO1/SENC FAMILY MEMBER"/>
    <property type="match status" value="1"/>
</dbReference>
<feature type="non-terminal residue" evidence="2">
    <location>
        <position position="108"/>
    </location>
</feature>
<evidence type="ECO:0008006" key="3">
    <source>
        <dbReference type="Google" id="ProtNLM"/>
    </source>
</evidence>
<reference evidence="2" key="1">
    <citation type="submission" date="2018-05" db="EMBL/GenBank/DDBJ databases">
        <authorList>
            <person name="Lanie J.A."/>
            <person name="Ng W.-L."/>
            <person name="Kazmierczak K.M."/>
            <person name="Andrzejewski T.M."/>
            <person name="Davidsen T.M."/>
            <person name="Wayne K.J."/>
            <person name="Tettelin H."/>
            <person name="Glass J.I."/>
            <person name="Rusch D."/>
            <person name="Podicherti R."/>
            <person name="Tsui H.-C.T."/>
            <person name="Winkler M.E."/>
        </authorList>
    </citation>
    <scope>NUCLEOTIDE SEQUENCE</scope>
</reference>
<dbReference type="InterPro" id="IPR036249">
    <property type="entry name" value="Thioredoxin-like_sf"/>
</dbReference>
<name>A0A381U027_9ZZZZ</name>
<dbReference type="InterPro" id="IPR003782">
    <property type="entry name" value="SCO1/SenC"/>
</dbReference>
<dbReference type="PANTHER" id="PTHR12151:SF25">
    <property type="entry name" value="LINALOOL DEHYDRATASE_ISOMERASE DOMAIN-CONTAINING PROTEIN"/>
    <property type="match status" value="1"/>
</dbReference>
<evidence type="ECO:0000256" key="1">
    <source>
        <dbReference type="ARBA" id="ARBA00010996"/>
    </source>
</evidence>